<comment type="caution">
    <text evidence="1">The sequence shown here is derived from an EMBL/GenBank/DDBJ whole genome shotgun (WGS) entry which is preliminary data.</text>
</comment>
<evidence type="ECO:0000313" key="1">
    <source>
        <dbReference type="EMBL" id="PCK17675.1"/>
    </source>
</evidence>
<dbReference type="OrthoDB" id="2396600at2"/>
<sequence length="140" mass="15451">MAKNHKELAVMLEKAALKALQTGSHTKELLVKTGQEQVQSVVYDSYNPVEYNRTGELKASFVVANESNGISLDNVRTDDGRDVAAIVETGEGYQFPDEYGYGYGNPRPFMGNTAEKLRNSGELLDAVMKDVRKAGYKTIK</sequence>
<dbReference type="AlphaFoldDB" id="A0A2A5IK33"/>
<evidence type="ECO:0000313" key="2">
    <source>
        <dbReference type="Proteomes" id="UP000228754"/>
    </source>
</evidence>
<accession>A0A2A5IK33</accession>
<protein>
    <recommendedName>
        <fullName evidence="3">HK97 gp10 family phage protein</fullName>
    </recommendedName>
</protein>
<gene>
    <name evidence="1" type="ORF">CEY02_19775</name>
</gene>
<reference evidence="1 2" key="1">
    <citation type="submission" date="2017-06" db="EMBL/GenBank/DDBJ databases">
        <title>Draft Genome Sequence of Bacillus sp Strain 36R Isolated from saline sediment at Atanasia, Sonora, Mexico.</title>
        <authorList>
            <person name="Sanchez Diaz R."/>
            <person name="Quiroz Macias M.E."/>
            <person name="Ibarra Gamez J.C."/>
            <person name="Enciso Ibarra J."/>
            <person name="Gomez Gil B."/>
            <person name="Galaviz Silva L."/>
        </authorList>
    </citation>
    <scope>NUCLEOTIDE SEQUENCE [LARGE SCALE GENOMIC DNA]</scope>
    <source>
        <strain evidence="1 2">36R_ATNSAL</strain>
    </source>
</reference>
<dbReference type="Proteomes" id="UP000228754">
    <property type="component" value="Unassembled WGS sequence"/>
</dbReference>
<dbReference type="EMBL" id="NKHG01000135">
    <property type="protein sequence ID" value="PCK17675.1"/>
    <property type="molecule type" value="Genomic_DNA"/>
</dbReference>
<organism evidence="1 2">
    <name type="scientific">Bacillus pumilus</name>
    <name type="common">Bacillus mesentericus</name>
    <dbReference type="NCBI Taxonomy" id="1408"/>
    <lineage>
        <taxon>Bacteria</taxon>
        <taxon>Bacillati</taxon>
        <taxon>Bacillota</taxon>
        <taxon>Bacilli</taxon>
        <taxon>Bacillales</taxon>
        <taxon>Bacillaceae</taxon>
        <taxon>Bacillus</taxon>
    </lineage>
</organism>
<evidence type="ECO:0008006" key="3">
    <source>
        <dbReference type="Google" id="ProtNLM"/>
    </source>
</evidence>
<proteinExistence type="predicted"/>
<name>A0A2A5IK33_BACPU</name>